<dbReference type="AlphaFoldDB" id="A0A7G9W9T9"/>
<dbReference type="KEGG" id="acae:HYG86_12085"/>
<evidence type="ECO:0000313" key="1">
    <source>
        <dbReference type="EMBL" id="QNO15451.1"/>
    </source>
</evidence>
<name>A0A7G9W9T9_ALKCA</name>
<accession>A0A7G9W9T9</accession>
<sequence length="54" mass="6538">MDCLKKQLAREIIKDCKNTKEAHNIIKEIFRDCLEEILQNEIDEYMKKIENKIN</sequence>
<dbReference type="Proteomes" id="UP000516160">
    <property type="component" value="Chromosome"/>
</dbReference>
<dbReference type="EMBL" id="CP058559">
    <property type="protein sequence ID" value="QNO15451.1"/>
    <property type="molecule type" value="Genomic_DNA"/>
</dbReference>
<organism evidence="1 2">
    <name type="scientific">Alkalicella caledoniensis</name>
    <dbReference type="NCBI Taxonomy" id="2731377"/>
    <lineage>
        <taxon>Bacteria</taxon>
        <taxon>Bacillati</taxon>
        <taxon>Bacillota</taxon>
        <taxon>Clostridia</taxon>
        <taxon>Eubacteriales</taxon>
        <taxon>Proteinivoracaceae</taxon>
        <taxon>Alkalicella</taxon>
    </lineage>
</organism>
<gene>
    <name evidence="1" type="ORF">HYG86_12085</name>
</gene>
<evidence type="ECO:0000313" key="2">
    <source>
        <dbReference type="Proteomes" id="UP000516160"/>
    </source>
</evidence>
<proteinExistence type="predicted"/>
<reference evidence="1 2" key="1">
    <citation type="submission" date="2020-07" db="EMBL/GenBank/DDBJ databases">
        <title>Alkalicella. sp. LB2 genome.</title>
        <authorList>
            <person name="Postec A."/>
            <person name="Quemeneur M."/>
        </authorList>
    </citation>
    <scope>NUCLEOTIDE SEQUENCE [LARGE SCALE GENOMIC DNA]</scope>
    <source>
        <strain evidence="1 2">LB2</strain>
    </source>
</reference>
<keyword evidence="2" id="KW-1185">Reference proteome</keyword>
<protein>
    <submittedName>
        <fullName evidence="1">Uncharacterized protein</fullName>
    </submittedName>
</protein>
<dbReference type="RefSeq" id="WP_213165814.1">
    <property type="nucleotide sequence ID" value="NZ_CP058559.1"/>
</dbReference>